<comment type="similarity">
    <text evidence="2">Belongs to the ketopantoate reductase family.</text>
</comment>
<dbReference type="Gene3D" id="1.10.1040.10">
    <property type="entry name" value="N-(1-d-carboxylethyl)-l-norvaline Dehydrogenase, domain 2"/>
    <property type="match status" value="1"/>
</dbReference>
<evidence type="ECO:0000256" key="5">
    <source>
        <dbReference type="ARBA" id="ARBA00022857"/>
    </source>
</evidence>
<dbReference type="KEGG" id="sti:Sthe_3107"/>
<keyword evidence="6 12" id="KW-0560">Oxidoreductase</keyword>
<dbReference type="PANTHER" id="PTHR43765">
    <property type="entry name" value="2-DEHYDROPANTOATE 2-REDUCTASE-RELATED"/>
    <property type="match status" value="1"/>
</dbReference>
<dbReference type="InterPro" id="IPR036291">
    <property type="entry name" value="NAD(P)-bd_dom_sf"/>
</dbReference>
<sequence length="356" mass="36630">MPTEPVASLPPTLIYGAGAVGCLLGGVLAAADAPVTLLGRPAVAEAVNEQGLTIVQPSSTRRIRIPAVTSIDAISAPPALVLLTVKAYAVAAALPDLRRLAASGAAIVALQNGVGTVETLLAEPDMPRLASGTITASVMRDSPATVRQETTGGVMLAPVRGGVPLDQLAAALTATGLPAGVVPRYQDLTWSKLLLNIMANATSALLALPPAAIYADPRLFAVERAAFIEALAVMLGAGIRPIPLPGFNVPLLAHAMRLPAPLARRLIAARAARGRGEKRPSLWLDIERGLGTTEVRWLNGAVADLGARLGIPTPVNATLTELLEEAARNPERRRAFAGRPDALLAALGRTSGTAQA</sequence>
<dbReference type="InterPro" id="IPR008927">
    <property type="entry name" value="6-PGluconate_DH-like_C_sf"/>
</dbReference>
<accession>D1C9L4</accession>
<evidence type="ECO:0000313" key="12">
    <source>
        <dbReference type="EMBL" id="ACZ40507.1"/>
    </source>
</evidence>
<protein>
    <recommendedName>
        <fullName evidence="4">2-dehydropantoate 2-reductase</fullName>
        <ecNumber evidence="3">1.1.1.169</ecNumber>
    </recommendedName>
    <alternativeName>
        <fullName evidence="7">Ketopantoate reductase</fullName>
    </alternativeName>
</protein>
<evidence type="ECO:0000259" key="10">
    <source>
        <dbReference type="Pfam" id="PF02558"/>
    </source>
</evidence>
<dbReference type="Gene3D" id="3.40.50.720">
    <property type="entry name" value="NAD(P)-binding Rossmann-like Domain"/>
    <property type="match status" value="1"/>
</dbReference>
<dbReference type="GO" id="GO:0050661">
    <property type="term" value="F:NADP binding"/>
    <property type="evidence" value="ECO:0007669"/>
    <property type="project" value="TreeGrafter"/>
</dbReference>
<dbReference type="Pfam" id="PF02558">
    <property type="entry name" value="ApbA"/>
    <property type="match status" value="1"/>
</dbReference>
<dbReference type="SUPFAM" id="SSF51735">
    <property type="entry name" value="NAD(P)-binding Rossmann-fold domains"/>
    <property type="match status" value="1"/>
</dbReference>
<keyword evidence="13" id="KW-1185">Reference proteome</keyword>
<dbReference type="Proteomes" id="UP000002027">
    <property type="component" value="Chromosome 2"/>
</dbReference>
<evidence type="ECO:0000256" key="7">
    <source>
        <dbReference type="ARBA" id="ARBA00032024"/>
    </source>
</evidence>
<evidence type="ECO:0000256" key="8">
    <source>
        <dbReference type="ARBA" id="ARBA00048793"/>
    </source>
</evidence>
<feature type="transmembrane region" description="Helical" evidence="9">
    <location>
        <begin position="12"/>
        <end position="31"/>
    </location>
</feature>
<dbReference type="RefSeq" id="WP_012873542.1">
    <property type="nucleotide sequence ID" value="NC_013524.1"/>
</dbReference>
<keyword evidence="9" id="KW-0472">Membrane</keyword>
<dbReference type="AlphaFoldDB" id="D1C9L4"/>
<evidence type="ECO:0000256" key="4">
    <source>
        <dbReference type="ARBA" id="ARBA00019465"/>
    </source>
</evidence>
<evidence type="ECO:0000256" key="2">
    <source>
        <dbReference type="ARBA" id="ARBA00007870"/>
    </source>
</evidence>
<dbReference type="eggNOG" id="COG1893">
    <property type="taxonomic scope" value="Bacteria"/>
</dbReference>
<dbReference type="GO" id="GO:0008677">
    <property type="term" value="F:2-dehydropantoate 2-reductase activity"/>
    <property type="evidence" value="ECO:0007669"/>
    <property type="project" value="UniProtKB-EC"/>
</dbReference>
<evidence type="ECO:0000256" key="3">
    <source>
        <dbReference type="ARBA" id="ARBA00013014"/>
    </source>
</evidence>
<dbReference type="FunCoup" id="D1C9L4">
    <property type="interactions" value="108"/>
</dbReference>
<name>D1C9L4_SPHTD</name>
<dbReference type="InParanoid" id="D1C9L4"/>
<evidence type="ECO:0000256" key="6">
    <source>
        <dbReference type="ARBA" id="ARBA00023002"/>
    </source>
</evidence>
<dbReference type="NCBIfam" id="TIGR00745">
    <property type="entry name" value="apbA_panE"/>
    <property type="match status" value="1"/>
</dbReference>
<feature type="domain" description="Ketopantoate reductase N-terminal" evidence="10">
    <location>
        <begin position="13"/>
        <end position="158"/>
    </location>
</feature>
<dbReference type="SUPFAM" id="SSF48179">
    <property type="entry name" value="6-phosphogluconate dehydrogenase C-terminal domain-like"/>
    <property type="match status" value="1"/>
</dbReference>
<dbReference type="GO" id="GO:0005737">
    <property type="term" value="C:cytoplasm"/>
    <property type="evidence" value="ECO:0007669"/>
    <property type="project" value="TreeGrafter"/>
</dbReference>
<keyword evidence="9" id="KW-0812">Transmembrane</keyword>
<dbReference type="STRING" id="479434.Sthe_3107"/>
<dbReference type="Pfam" id="PF08546">
    <property type="entry name" value="ApbA_C"/>
    <property type="match status" value="1"/>
</dbReference>
<evidence type="ECO:0000313" key="13">
    <source>
        <dbReference type="Proteomes" id="UP000002027"/>
    </source>
</evidence>
<keyword evidence="9" id="KW-1133">Transmembrane helix</keyword>
<dbReference type="InterPro" id="IPR003710">
    <property type="entry name" value="ApbA"/>
</dbReference>
<comment type="pathway">
    <text evidence="1">Cofactor biosynthesis; (R)-pantothenate biosynthesis; (R)-pantoate from 3-methyl-2-oxobutanoate: step 2/2.</text>
</comment>
<keyword evidence="5" id="KW-0521">NADP</keyword>
<gene>
    <name evidence="12" type="ordered locus">Sthe_3107</name>
</gene>
<dbReference type="InterPro" id="IPR013328">
    <property type="entry name" value="6PGD_dom2"/>
</dbReference>
<feature type="domain" description="Ketopantoate reductase C-terminal" evidence="11">
    <location>
        <begin position="187"/>
        <end position="325"/>
    </location>
</feature>
<reference evidence="13" key="1">
    <citation type="submission" date="2009-11" db="EMBL/GenBank/DDBJ databases">
        <title>The complete chromosome 2 of Sphaerobacter thermophilus DSM 20745.</title>
        <authorList>
            <person name="Lucas S."/>
            <person name="Copeland A."/>
            <person name="Lapidus A."/>
            <person name="Glavina del Rio T."/>
            <person name="Dalin E."/>
            <person name="Tice H."/>
            <person name="Bruce D."/>
            <person name="Goodwin L."/>
            <person name="Pitluck S."/>
            <person name="Kyrpides N."/>
            <person name="Mavromatis K."/>
            <person name="Ivanova N."/>
            <person name="Mikhailova N."/>
            <person name="LaButti K.M."/>
            <person name="Clum A."/>
            <person name="Sun H.I."/>
            <person name="Brettin T."/>
            <person name="Detter J.C."/>
            <person name="Han C."/>
            <person name="Larimer F."/>
            <person name="Land M."/>
            <person name="Hauser L."/>
            <person name="Markowitz V."/>
            <person name="Cheng J.F."/>
            <person name="Hugenholtz P."/>
            <person name="Woyke T."/>
            <person name="Wu D."/>
            <person name="Steenblock K."/>
            <person name="Schneider S."/>
            <person name="Pukall R."/>
            <person name="Goeker M."/>
            <person name="Klenk H.P."/>
            <person name="Eisen J.A."/>
        </authorList>
    </citation>
    <scope>NUCLEOTIDE SEQUENCE [LARGE SCALE GENOMIC DNA]</scope>
    <source>
        <strain evidence="13">ATCC 49802 / DSM 20745 / S 6022</strain>
    </source>
</reference>
<organism evidence="12 13">
    <name type="scientific">Sphaerobacter thermophilus (strain ATCC 49802 / DSM 20745 / KCCM 41009 / NCIMB 13125 / S 6022)</name>
    <dbReference type="NCBI Taxonomy" id="479434"/>
    <lineage>
        <taxon>Bacteria</taxon>
        <taxon>Pseudomonadati</taxon>
        <taxon>Thermomicrobiota</taxon>
        <taxon>Thermomicrobia</taxon>
        <taxon>Sphaerobacterales</taxon>
        <taxon>Sphaerobacterineae</taxon>
        <taxon>Sphaerobacteraceae</taxon>
        <taxon>Sphaerobacter</taxon>
    </lineage>
</organism>
<dbReference type="GO" id="GO:0015940">
    <property type="term" value="P:pantothenate biosynthetic process"/>
    <property type="evidence" value="ECO:0007669"/>
    <property type="project" value="InterPro"/>
</dbReference>
<dbReference type="InterPro" id="IPR050838">
    <property type="entry name" value="Ketopantoate_reductase"/>
</dbReference>
<dbReference type="EMBL" id="CP001824">
    <property type="protein sequence ID" value="ACZ40507.1"/>
    <property type="molecule type" value="Genomic_DNA"/>
</dbReference>
<dbReference type="InterPro" id="IPR013332">
    <property type="entry name" value="KPR_N"/>
</dbReference>
<dbReference type="OrthoDB" id="9796561at2"/>
<reference evidence="12 13" key="2">
    <citation type="journal article" date="2010" name="Stand. Genomic Sci.">
        <title>Complete genome sequence of Desulfohalobium retbaense type strain (HR(100)).</title>
        <authorList>
            <person name="Spring S."/>
            <person name="Nolan M."/>
            <person name="Lapidus A."/>
            <person name="Glavina Del Rio T."/>
            <person name="Copeland A."/>
            <person name="Tice H."/>
            <person name="Cheng J.F."/>
            <person name="Lucas S."/>
            <person name="Land M."/>
            <person name="Chen F."/>
            <person name="Bruce D."/>
            <person name="Goodwin L."/>
            <person name="Pitluck S."/>
            <person name="Ivanova N."/>
            <person name="Mavromatis K."/>
            <person name="Mikhailova N."/>
            <person name="Pati A."/>
            <person name="Chen A."/>
            <person name="Palaniappan K."/>
            <person name="Hauser L."/>
            <person name="Chang Y.J."/>
            <person name="Jeffries C.D."/>
            <person name="Munk C."/>
            <person name="Kiss H."/>
            <person name="Chain P."/>
            <person name="Han C."/>
            <person name="Brettin T."/>
            <person name="Detter J.C."/>
            <person name="Schuler E."/>
            <person name="Goker M."/>
            <person name="Rohde M."/>
            <person name="Bristow J."/>
            <person name="Eisen J.A."/>
            <person name="Markowitz V."/>
            <person name="Hugenholtz P."/>
            <person name="Kyrpides N.C."/>
            <person name="Klenk H.P."/>
        </authorList>
    </citation>
    <scope>NUCLEOTIDE SEQUENCE [LARGE SCALE GENOMIC DNA]</scope>
    <source>
        <strain evidence="13">ATCC 49802 / DSM 20745 / S 6022</strain>
    </source>
</reference>
<dbReference type="PANTHER" id="PTHR43765:SF2">
    <property type="entry name" value="2-DEHYDROPANTOATE 2-REDUCTASE"/>
    <property type="match status" value="1"/>
</dbReference>
<proteinExistence type="inferred from homology"/>
<dbReference type="EC" id="1.1.1.169" evidence="3"/>
<evidence type="ECO:0000256" key="9">
    <source>
        <dbReference type="SAM" id="Phobius"/>
    </source>
</evidence>
<dbReference type="HOGENOM" id="CLU_031468_0_0_0"/>
<dbReference type="InterPro" id="IPR013752">
    <property type="entry name" value="KPA_reductase"/>
</dbReference>
<evidence type="ECO:0000256" key="1">
    <source>
        <dbReference type="ARBA" id="ARBA00004994"/>
    </source>
</evidence>
<evidence type="ECO:0000259" key="11">
    <source>
        <dbReference type="Pfam" id="PF08546"/>
    </source>
</evidence>
<comment type="catalytic activity">
    <reaction evidence="8">
        <text>(R)-pantoate + NADP(+) = 2-dehydropantoate + NADPH + H(+)</text>
        <dbReference type="Rhea" id="RHEA:16233"/>
        <dbReference type="ChEBI" id="CHEBI:11561"/>
        <dbReference type="ChEBI" id="CHEBI:15378"/>
        <dbReference type="ChEBI" id="CHEBI:15980"/>
        <dbReference type="ChEBI" id="CHEBI:57783"/>
        <dbReference type="ChEBI" id="CHEBI:58349"/>
        <dbReference type="EC" id="1.1.1.169"/>
    </reaction>
</comment>